<dbReference type="InterPro" id="IPR011004">
    <property type="entry name" value="Trimer_LpxA-like_sf"/>
</dbReference>
<dbReference type="KEGG" id="smam:Mal15_35360"/>
<dbReference type="InterPro" id="IPR051159">
    <property type="entry name" value="Hexapeptide_acetyltransf"/>
</dbReference>
<reference evidence="3 4" key="1">
    <citation type="submission" date="2019-02" db="EMBL/GenBank/DDBJ databases">
        <title>Planctomycetal bacteria perform biofilm scaping via a novel small molecule.</title>
        <authorList>
            <person name="Jeske O."/>
            <person name="Boedeker C."/>
            <person name="Wiegand S."/>
            <person name="Breitling P."/>
            <person name="Kallscheuer N."/>
            <person name="Jogler M."/>
            <person name="Rohde M."/>
            <person name="Petersen J."/>
            <person name="Medema M.H."/>
            <person name="Surup F."/>
            <person name="Jogler C."/>
        </authorList>
    </citation>
    <scope>NUCLEOTIDE SEQUENCE [LARGE SCALE GENOMIC DNA]</scope>
    <source>
        <strain evidence="3 4">Mal15</strain>
    </source>
</reference>
<protein>
    <submittedName>
        <fullName evidence="3">Maltose O-acetyltransferase</fullName>
        <ecNumber evidence="3">2.3.1.79</ecNumber>
    </submittedName>
</protein>
<keyword evidence="2 3" id="KW-0808">Transferase</keyword>
<proteinExistence type="inferred from homology"/>
<evidence type="ECO:0000313" key="3">
    <source>
        <dbReference type="EMBL" id="QEF99471.1"/>
    </source>
</evidence>
<name>A0A5B9MDX6_9BACT</name>
<keyword evidence="3" id="KW-0012">Acyltransferase</keyword>
<evidence type="ECO:0000313" key="4">
    <source>
        <dbReference type="Proteomes" id="UP000321353"/>
    </source>
</evidence>
<dbReference type="Proteomes" id="UP000321353">
    <property type="component" value="Chromosome"/>
</dbReference>
<dbReference type="AlphaFoldDB" id="A0A5B9MDX6"/>
<dbReference type="GO" id="GO:0008925">
    <property type="term" value="F:maltose O-acetyltransferase activity"/>
    <property type="evidence" value="ECO:0007669"/>
    <property type="project" value="UniProtKB-EC"/>
</dbReference>
<evidence type="ECO:0000256" key="1">
    <source>
        <dbReference type="ARBA" id="ARBA00007274"/>
    </source>
</evidence>
<sequence>MANKIGRVLWCVCWWLLFRPSPRIMFRWRVLVLRCFGATVTARSRIDPTVRIWAPWNLVVGRDSSIGHHVDVYNVATITIGDHATVSQYSYLCAASHDLADPTMRLVTSPIRIGDAAWVCAKAFVGPGVTVHQGAVVGACGVVTKDVPEWMIVAGNPAREIRKREIQS</sequence>
<dbReference type="Gene3D" id="2.160.10.10">
    <property type="entry name" value="Hexapeptide repeat proteins"/>
    <property type="match status" value="1"/>
</dbReference>
<organism evidence="3 4">
    <name type="scientific">Stieleria maiorica</name>
    <dbReference type="NCBI Taxonomy" id="2795974"/>
    <lineage>
        <taxon>Bacteria</taxon>
        <taxon>Pseudomonadati</taxon>
        <taxon>Planctomycetota</taxon>
        <taxon>Planctomycetia</taxon>
        <taxon>Pirellulales</taxon>
        <taxon>Pirellulaceae</taxon>
        <taxon>Stieleria</taxon>
    </lineage>
</organism>
<dbReference type="EC" id="2.3.1.79" evidence="3"/>
<dbReference type="CDD" id="cd05825">
    <property type="entry name" value="LbH_wcaF_like"/>
    <property type="match status" value="1"/>
</dbReference>
<evidence type="ECO:0000256" key="2">
    <source>
        <dbReference type="ARBA" id="ARBA00022679"/>
    </source>
</evidence>
<dbReference type="PANTHER" id="PTHR23416">
    <property type="entry name" value="SIALIC ACID SYNTHASE-RELATED"/>
    <property type="match status" value="1"/>
</dbReference>
<dbReference type="SUPFAM" id="SSF51161">
    <property type="entry name" value="Trimeric LpxA-like enzymes"/>
    <property type="match status" value="1"/>
</dbReference>
<comment type="similarity">
    <text evidence="1">Belongs to the transferase hexapeptide repeat family.</text>
</comment>
<accession>A0A5B9MDX6</accession>
<gene>
    <name evidence="3" type="primary">maa_2</name>
    <name evidence="3" type="ORF">Mal15_35360</name>
</gene>
<dbReference type="PANTHER" id="PTHR23416:SF23">
    <property type="entry name" value="ACETYLTRANSFERASE C18B11.09C-RELATED"/>
    <property type="match status" value="1"/>
</dbReference>
<dbReference type="EMBL" id="CP036264">
    <property type="protein sequence ID" value="QEF99471.1"/>
    <property type="molecule type" value="Genomic_DNA"/>
</dbReference>
<keyword evidence="4" id="KW-1185">Reference proteome</keyword>
<dbReference type="GO" id="GO:0005829">
    <property type="term" value="C:cytosol"/>
    <property type="evidence" value="ECO:0007669"/>
    <property type="project" value="TreeGrafter"/>
</dbReference>